<feature type="domain" description="Helix-turn-helix" evidence="1">
    <location>
        <begin position="45"/>
        <end position="92"/>
    </location>
</feature>
<gene>
    <name evidence="2" type="ORF">ERS852560_02696</name>
    <name evidence="4" type="ORF">GKD54_13885</name>
    <name evidence="3" type="ORF">GKD58_08765</name>
    <name evidence="5" type="ORF">HHO38_19340</name>
</gene>
<dbReference type="Pfam" id="PF12728">
    <property type="entry name" value="HTH_17"/>
    <property type="match status" value="1"/>
</dbReference>
<evidence type="ECO:0000313" key="3">
    <source>
        <dbReference type="EMBL" id="MRY84343.1"/>
    </source>
</evidence>
<organism evidence="2 6">
    <name type="scientific">Parabacteroides distasonis</name>
    <dbReference type="NCBI Taxonomy" id="823"/>
    <lineage>
        <taxon>Bacteria</taxon>
        <taxon>Pseudomonadati</taxon>
        <taxon>Bacteroidota</taxon>
        <taxon>Bacteroidia</taxon>
        <taxon>Bacteroidales</taxon>
        <taxon>Tannerellaceae</taxon>
        <taxon>Parabacteroides</taxon>
    </lineage>
</organism>
<dbReference type="InterPro" id="IPR041657">
    <property type="entry name" value="HTH_17"/>
</dbReference>
<dbReference type="RefSeq" id="WP_057328899.1">
    <property type="nucleotide sequence ID" value="NZ_CP051672.1"/>
</dbReference>
<dbReference type="EMBL" id="WKMX01000012">
    <property type="protein sequence ID" value="MRZ07276.1"/>
    <property type="molecule type" value="Genomic_DNA"/>
</dbReference>
<protein>
    <submittedName>
        <fullName evidence="2 3">Helix-turn-helix domain</fullName>
    </submittedName>
</protein>
<name>A0A174W584_PARDI</name>
<evidence type="ECO:0000313" key="5">
    <source>
        <dbReference type="EMBL" id="QJE30302.1"/>
    </source>
</evidence>
<dbReference type="InterPro" id="IPR009061">
    <property type="entry name" value="DNA-bd_dom_put_sf"/>
</dbReference>
<evidence type="ECO:0000313" key="4">
    <source>
        <dbReference type="EMBL" id="MRZ07276.1"/>
    </source>
</evidence>
<dbReference type="AlphaFoldDB" id="A0A174W584"/>
<reference evidence="2 6" key="1">
    <citation type="submission" date="2015-09" db="EMBL/GenBank/DDBJ databases">
        <authorList>
            <consortium name="Pathogen Informatics"/>
        </authorList>
    </citation>
    <scope>NUCLEOTIDE SEQUENCE [LARGE SCALE GENOMIC DNA]</scope>
    <source>
        <strain evidence="2 6">2789STDY5834948</strain>
    </source>
</reference>
<dbReference type="Proteomes" id="UP000450599">
    <property type="component" value="Unassembled WGS sequence"/>
</dbReference>
<evidence type="ECO:0000313" key="8">
    <source>
        <dbReference type="Proteomes" id="UP000471216"/>
    </source>
</evidence>
<dbReference type="SUPFAM" id="SSF46955">
    <property type="entry name" value="Putative DNA-binding domain"/>
    <property type="match status" value="1"/>
</dbReference>
<proteinExistence type="predicted"/>
<evidence type="ECO:0000313" key="2">
    <source>
        <dbReference type="EMBL" id="CUQ40711.1"/>
    </source>
</evidence>
<dbReference type="EMBL" id="WKMW01000007">
    <property type="protein sequence ID" value="MRY84343.1"/>
    <property type="molecule type" value="Genomic_DNA"/>
</dbReference>
<accession>A0A174W584</accession>
<dbReference type="EMBL" id="CZBM01000011">
    <property type="protein sequence ID" value="CUQ40711.1"/>
    <property type="molecule type" value="Genomic_DNA"/>
</dbReference>
<dbReference type="Proteomes" id="UP000095332">
    <property type="component" value="Unassembled WGS sequence"/>
</dbReference>
<evidence type="ECO:0000259" key="1">
    <source>
        <dbReference type="Pfam" id="PF12728"/>
    </source>
</evidence>
<sequence>MNITQILESGANVSFTINALDLKEWMLELVEEQRNRSTQPAKERLLSPKEASGKLHVDLSTLWRWDKAGYLKKVKLGNKAYYRMSDINKLMEG</sequence>
<evidence type="ECO:0000313" key="7">
    <source>
        <dbReference type="Proteomes" id="UP000450599"/>
    </source>
</evidence>
<dbReference type="Proteomes" id="UP000501982">
    <property type="component" value="Chromosome"/>
</dbReference>
<dbReference type="EMBL" id="CP051672">
    <property type="protein sequence ID" value="QJE30302.1"/>
    <property type="molecule type" value="Genomic_DNA"/>
</dbReference>
<reference evidence="5 9" key="3">
    <citation type="submission" date="2020-04" db="EMBL/GenBank/DDBJ databases">
        <title>Complete Genomes and Methylome analysis of CBBP consortium that reverse antibiotic-induced susceptibility to vancomycin-resistant Enterococcus faecium infection.</title>
        <authorList>
            <person name="Fomenkov A."/>
            <person name="Zhang Z."/>
            <person name="Pamer E."/>
            <person name="Roberts R.J."/>
        </authorList>
    </citation>
    <scope>NUCLEOTIDE SEQUENCE [LARGE SCALE GENOMIC DNA]</scope>
    <source>
        <strain evidence="9">CBBP</strain>
        <strain evidence="5">CBBP-1</strain>
    </source>
</reference>
<evidence type="ECO:0000313" key="9">
    <source>
        <dbReference type="Proteomes" id="UP000501982"/>
    </source>
</evidence>
<evidence type="ECO:0000313" key="6">
    <source>
        <dbReference type="Proteomes" id="UP000095332"/>
    </source>
</evidence>
<dbReference type="Proteomes" id="UP000471216">
    <property type="component" value="Unassembled WGS sequence"/>
</dbReference>
<reference evidence="7 8" key="2">
    <citation type="journal article" date="2019" name="Nat. Med.">
        <title>A library of human gut bacterial isolates paired with longitudinal multiomics data enables mechanistic microbiome research.</title>
        <authorList>
            <person name="Poyet M."/>
            <person name="Groussin M."/>
            <person name="Gibbons S.M."/>
            <person name="Avila-Pacheco J."/>
            <person name="Jiang X."/>
            <person name="Kearney S.M."/>
            <person name="Perrotta A.R."/>
            <person name="Berdy B."/>
            <person name="Zhao S."/>
            <person name="Lieberman T.D."/>
            <person name="Swanson P.K."/>
            <person name="Smith M."/>
            <person name="Roesemann S."/>
            <person name="Alexander J.E."/>
            <person name="Rich S.A."/>
            <person name="Livny J."/>
            <person name="Vlamakis H."/>
            <person name="Clish C."/>
            <person name="Bullock K."/>
            <person name="Deik A."/>
            <person name="Scott J."/>
            <person name="Pierce K.A."/>
            <person name="Xavier R.J."/>
            <person name="Alm E.J."/>
        </authorList>
    </citation>
    <scope>NUCLEOTIDE SEQUENCE [LARGE SCALE GENOMIC DNA]</scope>
    <source>
        <strain evidence="4 8">BIOML-A10</strain>
        <strain evidence="3 7">BIOML-A11</strain>
    </source>
</reference>